<dbReference type="AlphaFoldDB" id="A0ABD6F1E8"/>
<dbReference type="Proteomes" id="UP001608902">
    <property type="component" value="Unassembled WGS sequence"/>
</dbReference>
<gene>
    <name evidence="1" type="ORF">AB6A40_009756</name>
</gene>
<sequence>MEKTQMRSTVFYLLSSSMVEPLESNLLSIATNLAGRWKDVPAEVKTMPPEAKKCLEGSRLGRNNMRNWTRAVIHSSLHWVRWRRGPDRWSHSQWFGCISR</sequence>
<dbReference type="EMBL" id="JBGFUD010010909">
    <property type="protein sequence ID" value="MFH4983047.1"/>
    <property type="molecule type" value="Genomic_DNA"/>
</dbReference>
<name>A0ABD6F1E8_9BILA</name>
<evidence type="ECO:0000313" key="1">
    <source>
        <dbReference type="EMBL" id="MFH4983047.1"/>
    </source>
</evidence>
<reference evidence="1 2" key="1">
    <citation type="submission" date="2024-08" db="EMBL/GenBank/DDBJ databases">
        <title>Gnathostoma spinigerum genome.</title>
        <authorList>
            <person name="Gonzalez-Bertolin B."/>
            <person name="Monzon S."/>
            <person name="Zaballos A."/>
            <person name="Jimenez P."/>
            <person name="Dekumyoy P."/>
            <person name="Varona S."/>
            <person name="Cuesta I."/>
            <person name="Sumanam S."/>
            <person name="Adisakwattana P."/>
            <person name="Gasser R.B."/>
            <person name="Hernandez-Gonzalez A."/>
            <person name="Young N.D."/>
            <person name="Perteguer M.J."/>
        </authorList>
    </citation>
    <scope>NUCLEOTIDE SEQUENCE [LARGE SCALE GENOMIC DNA]</scope>
    <source>
        <strain evidence="1">AL3</strain>
        <tissue evidence="1">Liver</tissue>
    </source>
</reference>
<accession>A0ABD6F1E8</accession>
<protein>
    <submittedName>
        <fullName evidence="1">Uncharacterized protein</fullName>
    </submittedName>
</protein>
<comment type="caution">
    <text evidence="1">The sequence shown here is derived from an EMBL/GenBank/DDBJ whole genome shotgun (WGS) entry which is preliminary data.</text>
</comment>
<organism evidence="1 2">
    <name type="scientific">Gnathostoma spinigerum</name>
    <dbReference type="NCBI Taxonomy" id="75299"/>
    <lineage>
        <taxon>Eukaryota</taxon>
        <taxon>Metazoa</taxon>
        <taxon>Ecdysozoa</taxon>
        <taxon>Nematoda</taxon>
        <taxon>Chromadorea</taxon>
        <taxon>Rhabditida</taxon>
        <taxon>Spirurina</taxon>
        <taxon>Gnathostomatomorpha</taxon>
        <taxon>Gnathostomatoidea</taxon>
        <taxon>Gnathostomatidae</taxon>
        <taxon>Gnathostoma</taxon>
    </lineage>
</organism>
<keyword evidence="2" id="KW-1185">Reference proteome</keyword>
<proteinExistence type="predicted"/>
<evidence type="ECO:0000313" key="2">
    <source>
        <dbReference type="Proteomes" id="UP001608902"/>
    </source>
</evidence>